<accession>A0A9D4ALQ4</accession>
<keyword evidence="2" id="KW-1185">Reference proteome</keyword>
<gene>
    <name evidence="1" type="ORF">J1N35_001834</name>
</gene>
<dbReference type="AlphaFoldDB" id="A0A9D4ALQ4"/>
<evidence type="ECO:0000313" key="2">
    <source>
        <dbReference type="Proteomes" id="UP000828251"/>
    </source>
</evidence>
<dbReference type="Proteomes" id="UP000828251">
    <property type="component" value="Unassembled WGS sequence"/>
</dbReference>
<proteinExistence type="predicted"/>
<sequence>MDMDPTLNVKQTACEPIELPIRPLTHAQAQKFKEAITGIIDRVWGEVVIRLIDQAWACTPCVPYNMLQATL</sequence>
<dbReference type="EMBL" id="JAIQCV010000001">
    <property type="protein sequence ID" value="KAH1130456.1"/>
    <property type="molecule type" value="Genomic_DNA"/>
</dbReference>
<reference evidence="1 2" key="1">
    <citation type="journal article" date="2021" name="Plant Biotechnol. J.">
        <title>Multi-omics assisted identification of the key and species-specific regulatory components of drought-tolerant mechanisms in Gossypium stocksii.</title>
        <authorList>
            <person name="Yu D."/>
            <person name="Ke L."/>
            <person name="Zhang D."/>
            <person name="Wu Y."/>
            <person name="Sun Y."/>
            <person name="Mei J."/>
            <person name="Sun J."/>
            <person name="Sun Y."/>
        </authorList>
    </citation>
    <scope>NUCLEOTIDE SEQUENCE [LARGE SCALE GENOMIC DNA]</scope>
    <source>
        <strain evidence="2">cv. E1</strain>
        <tissue evidence="1">Leaf</tissue>
    </source>
</reference>
<name>A0A9D4ALQ4_9ROSI</name>
<evidence type="ECO:0000313" key="1">
    <source>
        <dbReference type="EMBL" id="KAH1130456.1"/>
    </source>
</evidence>
<protein>
    <submittedName>
        <fullName evidence="1">Uncharacterized protein</fullName>
    </submittedName>
</protein>
<dbReference type="OrthoDB" id="1017754at2759"/>
<comment type="caution">
    <text evidence="1">The sequence shown here is derived from an EMBL/GenBank/DDBJ whole genome shotgun (WGS) entry which is preliminary data.</text>
</comment>
<organism evidence="1 2">
    <name type="scientific">Gossypium stocksii</name>
    <dbReference type="NCBI Taxonomy" id="47602"/>
    <lineage>
        <taxon>Eukaryota</taxon>
        <taxon>Viridiplantae</taxon>
        <taxon>Streptophyta</taxon>
        <taxon>Embryophyta</taxon>
        <taxon>Tracheophyta</taxon>
        <taxon>Spermatophyta</taxon>
        <taxon>Magnoliopsida</taxon>
        <taxon>eudicotyledons</taxon>
        <taxon>Gunneridae</taxon>
        <taxon>Pentapetalae</taxon>
        <taxon>rosids</taxon>
        <taxon>malvids</taxon>
        <taxon>Malvales</taxon>
        <taxon>Malvaceae</taxon>
        <taxon>Malvoideae</taxon>
        <taxon>Gossypium</taxon>
    </lineage>
</organism>